<sequence length="504" mass="53920">MLAIALVAVVGAGAFAVAASNRVKGSASQTAADYFDAWRKGDVSRMARLVYQPPADFAVRHHRLTEELHIESIRLTPGRLRSTGEGAAEVPFAGVRQLADLGAWPFDSTLRLGVRDRAWKVLWAPETLHPLLKDGGTLELDEVDASAAELVTSEGARIPNDSYADAYLDQLKPEFASSSRGWELVSKVPGQPARQLLARRPKADVERTTLSRPVQAAAARALDGVDDSAMVVIRPSTGEILALADRLKNNYSAVRDVFPPGSVFKTITAAALLGSGLDPAAEVRCPGTYTIPFHAPFKNDGEVDRGLISFTDAYAYSCNTTFVEQATTRLTADQLRETADEWGFGRQIATGIGGTCGAMQETDDPDMFGLDAIGQGQVVATPLCMAALAAAVQSGTWRSPRLLSDAEVRRIDGIPHKDVRMEEGIVASLRDMMAAVVDHGTASDMGLPEGVAGKTGTAEVPDEELSHAWFIGYRDDLAFCVFVRHGGSGRQAAVPIAARFFNGL</sequence>
<reference evidence="4 5" key="1">
    <citation type="submission" date="2020-08" db="EMBL/GenBank/DDBJ databases">
        <title>Sequencing the genomes of 1000 actinobacteria strains.</title>
        <authorList>
            <person name="Klenk H.-P."/>
        </authorList>
    </citation>
    <scope>NUCLEOTIDE SEQUENCE [LARGE SCALE GENOMIC DNA]</scope>
    <source>
        <strain evidence="4 5">DSM 45507</strain>
    </source>
</reference>
<dbReference type="EMBL" id="JACHMB010000001">
    <property type="protein sequence ID" value="MBB5773883.1"/>
    <property type="molecule type" value="Genomic_DNA"/>
</dbReference>
<dbReference type="RefSeq" id="WP_185067788.1">
    <property type="nucleotide sequence ID" value="NZ_JACHMB010000001.1"/>
</dbReference>
<feature type="domain" description="Penicillin-binding protein transpeptidase" evidence="2">
    <location>
        <begin position="229"/>
        <end position="499"/>
    </location>
</feature>
<name>A0A7W9FYH6_9ACTN</name>
<dbReference type="InterPro" id="IPR007887">
    <property type="entry name" value="MecA_N"/>
</dbReference>
<organism evidence="4 5">
    <name type="scientific">Nonomuraea jabiensis</name>
    <dbReference type="NCBI Taxonomy" id="882448"/>
    <lineage>
        <taxon>Bacteria</taxon>
        <taxon>Bacillati</taxon>
        <taxon>Actinomycetota</taxon>
        <taxon>Actinomycetes</taxon>
        <taxon>Streptosporangiales</taxon>
        <taxon>Streptosporangiaceae</taxon>
        <taxon>Nonomuraea</taxon>
    </lineage>
</organism>
<dbReference type="Pfam" id="PF05223">
    <property type="entry name" value="MecA_N"/>
    <property type="match status" value="1"/>
</dbReference>
<dbReference type="GO" id="GO:0071972">
    <property type="term" value="F:peptidoglycan L,D-transpeptidase activity"/>
    <property type="evidence" value="ECO:0007669"/>
    <property type="project" value="TreeGrafter"/>
</dbReference>
<dbReference type="AlphaFoldDB" id="A0A7W9FYH6"/>
<dbReference type="InterPro" id="IPR001460">
    <property type="entry name" value="PCN-bd_Tpept"/>
</dbReference>
<dbReference type="PANTHER" id="PTHR30627">
    <property type="entry name" value="PEPTIDOGLYCAN D,D-TRANSPEPTIDASE"/>
    <property type="match status" value="1"/>
</dbReference>
<dbReference type="Pfam" id="PF00905">
    <property type="entry name" value="Transpeptidase"/>
    <property type="match status" value="1"/>
</dbReference>
<comment type="caution">
    <text evidence="4">The sequence shown here is derived from an EMBL/GenBank/DDBJ whole genome shotgun (WGS) entry which is preliminary data.</text>
</comment>
<protein>
    <submittedName>
        <fullName evidence="4">Membrane peptidoglycan carboxypeptidase</fullName>
    </submittedName>
</protein>
<evidence type="ECO:0000259" key="3">
    <source>
        <dbReference type="Pfam" id="PF05223"/>
    </source>
</evidence>
<evidence type="ECO:0000259" key="2">
    <source>
        <dbReference type="Pfam" id="PF00905"/>
    </source>
</evidence>
<dbReference type="GO" id="GO:0046677">
    <property type="term" value="P:response to antibiotic"/>
    <property type="evidence" value="ECO:0007669"/>
    <property type="project" value="InterPro"/>
</dbReference>
<keyword evidence="1" id="KW-0732">Signal</keyword>
<feature type="domain" description="NTF2-like N-terminal transpeptidase" evidence="3">
    <location>
        <begin position="27"/>
        <end position="135"/>
    </location>
</feature>
<gene>
    <name evidence="4" type="ORF">HD596_000639</name>
</gene>
<accession>A0A7W9FYH6</accession>
<keyword evidence="4" id="KW-0121">Carboxypeptidase</keyword>
<evidence type="ECO:0000256" key="1">
    <source>
        <dbReference type="SAM" id="SignalP"/>
    </source>
</evidence>
<evidence type="ECO:0000313" key="5">
    <source>
        <dbReference type="Proteomes" id="UP000579153"/>
    </source>
</evidence>
<keyword evidence="4" id="KW-0645">Protease</keyword>
<dbReference type="PANTHER" id="PTHR30627:SF24">
    <property type="entry name" value="PENICILLIN-BINDING PROTEIN 4B"/>
    <property type="match status" value="1"/>
</dbReference>
<dbReference type="Gene3D" id="3.40.710.10">
    <property type="entry name" value="DD-peptidase/beta-lactamase superfamily"/>
    <property type="match status" value="1"/>
</dbReference>
<keyword evidence="5" id="KW-1185">Reference proteome</keyword>
<dbReference type="SUPFAM" id="SSF56601">
    <property type="entry name" value="beta-lactamase/transpeptidase-like"/>
    <property type="match status" value="1"/>
</dbReference>
<feature type="signal peptide" evidence="1">
    <location>
        <begin position="1"/>
        <end position="18"/>
    </location>
</feature>
<dbReference type="GO" id="GO:0071555">
    <property type="term" value="P:cell wall organization"/>
    <property type="evidence" value="ECO:0007669"/>
    <property type="project" value="TreeGrafter"/>
</dbReference>
<dbReference type="GO" id="GO:0008658">
    <property type="term" value="F:penicillin binding"/>
    <property type="evidence" value="ECO:0007669"/>
    <property type="project" value="InterPro"/>
</dbReference>
<dbReference type="Proteomes" id="UP000579153">
    <property type="component" value="Unassembled WGS sequence"/>
</dbReference>
<keyword evidence="4" id="KW-0378">Hydrolase</keyword>
<feature type="chain" id="PRO_5039379993" evidence="1">
    <location>
        <begin position="19"/>
        <end position="504"/>
    </location>
</feature>
<dbReference type="GO" id="GO:0005886">
    <property type="term" value="C:plasma membrane"/>
    <property type="evidence" value="ECO:0007669"/>
    <property type="project" value="TreeGrafter"/>
</dbReference>
<dbReference type="InterPro" id="IPR012338">
    <property type="entry name" value="Beta-lactam/transpept-like"/>
</dbReference>
<evidence type="ECO:0000313" key="4">
    <source>
        <dbReference type="EMBL" id="MBB5773883.1"/>
    </source>
</evidence>
<proteinExistence type="predicted"/>
<dbReference type="InterPro" id="IPR050515">
    <property type="entry name" value="Beta-lactam/transpept"/>
</dbReference>